<evidence type="ECO:0000256" key="1">
    <source>
        <dbReference type="SAM" id="MobiDB-lite"/>
    </source>
</evidence>
<evidence type="ECO:0008006" key="5">
    <source>
        <dbReference type="Google" id="ProtNLM"/>
    </source>
</evidence>
<dbReference type="Proteomes" id="UP000321046">
    <property type="component" value="Unassembled WGS sequence"/>
</dbReference>
<comment type="caution">
    <text evidence="3">The sequence shown here is derived from an EMBL/GenBank/DDBJ whole genome shotgun (WGS) entry which is preliminary data.</text>
</comment>
<protein>
    <recommendedName>
        <fullName evidence="5">Secreted protein</fullName>
    </recommendedName>
</protein>
<dbReference type="PROSITE" id="PS51257">
    <property type="entry name" value="PROKAR_LIPOPROTEIN"/>
    <property type="match status" value="1"/>
</dbReference>
<dbReference type="EMBL" id="VOSL01000023">
    <property type="protein sequence ID" value="TXD40835.1"/>
    <property type="molecule type" value="Genomic_DNA"/>
</dbReference>
<name>A0A5C6XJ49_9DELT</name>
<evidence type="ECO:0000313" key="3">
    <source>
        <dbReference type="EMBL" id="TXD40835.1"/>
    </source>
</evidence>
<gene>
    <name evidence="3" type="ORF">FRC96_05175</name>
</gene>
<feature type="signal peptide" evidence="2">
    <location>
        <begin position="1"/>
        <end position="21"/>
    </location>
</feature>
<reference evidence="3 4" key="1">
    <citation type="submission" date="2019-08" db="EMBL/GenBank/DDBJ databases">
        <title>Bradymonadales sp. TMQ2.</title>
        <authorList>
            <person name="Liang Q."/>
        </authorList>
    </citation>
    <scope>NUCLEOTIDE SEQUENCE [LARGE SCALE GENOMIC DNA]</scope>
    <source>
        <strain evidence="3 4">TMQ2</strain>
    </source>
</reference>
<dbReference type="RefSeq" id="WP_146973438.1">
    <property type="nucleotide sequence ID" value="NZ_VOSL01000023.1"/>
</dbReference>
<evidence type="ECO:0000313" key="4">
    <source>
        <dbReference type="Proteomes" id="UP000321046"/>
    </source>
</evidence>
<keyword evidence="2" id="KW-0732">Signal</keyword>
<organism evidence="3 4">
    <name type="scientific">Lujinxingia vulgaris</name>
    <dbReference type="NCBI Taxonomy" id="2600176"/>
    <lineage>
        <taxon>Bacteria</taxon>
        <taxon>Deltaproteobacteria</taxon>
        <taxon>Bradymonadales</taxon>
        <taxon>Lujinxingiaceae</taxon>
        <taxon>Lujinxingia</taxon>
    </lineage>
</organism>
<dbReference type="OrthoDB" id="9826102at2"/>
<dbReference type="AlphaFoldDB" id="A0A5C6XJ49"/>
<proteinExistence type="predicted"/>
<feature type="chain" id="PRO_5022964517" description="Secreted protein" evidence="2">
    <location>
        <begin position="22"/>
        <end position="207"/>
    </location>
</feature>
<sequence length="207" mass="22635">MKHRFAHALLLTLLAASFTLGCGSSERRSTPSGSDDVNLPDAGDDTGDGTNRSTDELFAEFFARLQFTISGERDYNCRCYPEEFGYSSTQECLDEHEPLPDDFVETMEACFNEELEVYINPEDDLVAPLRTLLLTGLDALDDEAVCMESARQATECNAANDEAFSLCEDQRAATIAAAEEDAPAGVSDWLNDAANMLYASSCLDLIP</sequence>
<feature type="region of interest" description="Disordered" evidence="1">
    <location>
        <begin position="25"/>
        <end position="50"/>
    </location>
</feature>
<evidence type="ECO:0000256" key="2">
    <source>
        <dbReference type="SAM" id="SignalP"/>
    </source>
</evidence>
<accession>A0A5C6XJ49</accession>